<name>A0A2T3JFN1_9GAMM</name>
<dbReference type="InterPro" id="IPR001584">
    <property type="entry name" value="Integrase_cat-core"/>
</dbReference>
<accession>A0A2T3JFN1</accession>
<dbReference type="Pfam" id="PF00665">
    <property type="entry name" value="rve"/>
    <property type="match status" value="1"/>
</dbReference>
<evidence type="ECO:0000313" key="3">
    <source>
        <dbReference type="Proteomes" id="UP000240987"/>
    </source>
</evidence>
<dbReference type="OrthoDB" id="9810995at2"/>
<dbReference type="SUPFAM" id="SSF53098">
    <property type="entry name" value="Ribonuclease H-like"/>
    <property type="match status" value="1"/>
</dbReference>
<feature type="domain" description="Integrase catalytic" evidence="1">
    <location>
        <begin position="3"/>
        <end position="46"/>
    </location>
</feature>
<dbReference type="InterPro" id="IPR050900">
    <property type="entry name" value="Transposase_IS3/IS150/IS904"/>
</dbReference>
<evidence type="ECO:0000313" key="2">
    <source>
        <dbReference type="EMBL" id="PSU47752.1"/>
    </source>
</evidence>
<dbReference type="Proteomes" id="UP000240987">
    <property type="component" value="Unassembled WGS sequence"/>
</dbReference>
<sequence>MNLYSREIVGWSLGTTMTEQLITDVLNIALNRREIEPDLIIHSDRGVL</sequence>
<comment type="caution">
    <text evidence="2">The sequence shown here is derived from an EMBL/GenBank/DDBJ whole genome shotgun (WGS) entry which is preliminary data.</text>
</comment>
<dbReference type="AlphaFoldDB" id="A0A2T3JFN1"/>
<dbReference type="InterPro" id="IPR012337">
    <property type="entry name" value="RNaseH-like_sf"/>
</dbReference>
<dbReference type="EMBL" id="PYMJ01000013">
    <property type="protein sequence ID" value="PSU47752.1"/>
    <property type="molecule type" value="Genomic_DNA"/>
</dbReference>
<dbReference type="PANTHER" id="PTHR46889:SF4">
    <property type="entry name" value="TRANSPOSASE INSO FOR INSERTION SEQUENCE ELEMENT IS911B-RELATED"/>
    <property type="match status" value="1"/>
</dbReference>
<gene>
    <name evidence="2" type="ORF">C9J12_14520</name>
</gene>
<keyword evidence="3" id="KW-1185">Reference proteome</keyword>
<evidence type="ECO:0000259" key="1">
    <source>
        <dbReference type="Pfam" id="PF00665"/>
    </source>
</evidence>
<protein>
    <recommendedName>
        <fullName evidence="1">Integrase catalytic domain-containing protein</fullName>
    </recommendedName>
</protein>
<dbReference type="PANTHER" id="PTHR46889">
    <property type="entry name" value="TRANSPOSASE INSF FOR INSERTION SEQUENCE IS3B-RELATED"/>
    <property type="match status" value="1"/>
</dbReference>
<organism evidence="2 3">
    <name type="scientific">Photobacterium frigidiphilum</name>
    <dbReference type="NCBI Taxonomy" id="264736"/>
    <lineage>
        <taxon>Bacteria</taxon>
        <taxon>Pseudomonadati</taxon>
        <taxon>Pseudomonadota</taxon>
        <taxon>Gammaproteobacteria</taxon>
        <taxon>Vibrionales</taxon>
        <taxon>Vibrionaceae</taxon>
        <taxon>Photobacterium</taxon>
    </lineage>
</organism>
<reference evidence="2 3" key="1">
    <citation type="submission" date="2018-01" db="EMBL/GenBank/DDBJ databases">
        <title>Whole genome sequencing of Histamine producing bacteria.</title>
        <authorList>
            <person name="Butler K."/>
        </authorList>
    </citation>
    <scope>NUCLEOTIDE SEQUENCE [LARGE SCALE GENOMIC DNA]</scope>
    <source>
        <strain evidence="2 3">JCM 12947</strain>
    </source>
</reference>
<proteinExistence type="predicted"/>
<dbReference type="GO" id="GO:0015074">
    <property type="term" value="P:DNA integration"/>
    <property type="evidence" value="ECO:0007669"/>
    <property type="project" value="InterPro"/>
</dbReference>